<feature type="compositionally biased region" description="Basic and acidic residues" evidence="1">
    <location>
        <begin position="242"/>
        <end position="251"/>
    </location>
</feature>
<accession>A0A812E6X7</accession>
<feature type="compositionally biased region" description="Basic and acidic residues" evidence="1">
    <location>
        <begin position="281"/>
        <end position="296"/>
    </location>
</feature>
<sequence length="907" mass="102019">MDFGFLGKKAPTNPITAGFGSSFFTGTSNFLSSVSAKKDGIFSDLSNKVDSLIKGEEVPSAPPPAFNRNPPRNVPPQHPTPQGQQRPLGFPPVLPGNQPRGITPQQGFPPVLPDPKLARQQGLHTPRIGVPVALKSTPPPTTGVPHKVPEKTEPLSSRRDLREHNGSGTAQDDSLRDTLQESRLGSSGQPKLAQKPGQSTGERYPGQKPTERPIPKTAAERQSQRSSPSAEQGQRSSPTPAERQKPGERRGQRPGGPSDRPTAPGRKTPQPQSERQPQKTPSDRQRASPQPTERHSSRSSPTQRSKPEPVERRLSRSGKDLSITERGQDQHERLRDQRPGQESVTRRTSRGSQELTERHRSGQEPVDHRGQRASQESVDRYGPKGQEISDRQRPGQDSLDHSGRHPQRSGIDPADRHRSATDLSDPHKSSFGDPRDPRYQEAAELSQRAAGQPRTGPEPAQRRSQRSSPIPAQRRSQRSSPEPPQRRGQRIDQDYHDSIGSKTTPSLRSQRSTELHSQRSIQDGHRLDRDSIERYSQRSIDDQSDRYGQKLDRESIERHSQRSFDEPISRQPAQRTAPPLASQRGQRSGSDYYEQHSSPEPADRPRVSRQTQRVTDDPERSVLRSPSSEAEYYHSHRAAPPLPDKHTQKVAPEPARRQTQRADRESDYYRHRPDHDIAKPTPIPADRHRSAFQPIDRPGRRSAPRLGEYTERELSDRQRVTSGRLSEPSERILRSPSSEELDREMSDKRSGKFASGRRRSSTVDEMLFDDYVEPPEEQTEAPSLEAAETASRRRTMMPMGDLISFDEEDQRAYNERRHKPTAAKRKTDRRRVSPDSSDGGYGGEAGRHSSIDSSGDEFGGEPYHRSLSMESEQSWDSTYSIESQPDDITLECMEFMKMFVEKIFLLK</sequence>
<dbReference type="AlphaFoldDB" id="A0A812E6X7"/>
<gene>
    <name evidence="2" type="ORF">SPHA_69263</name>
</gene>
<keyword evidence="3" id="KW-1185">Reference proteome</keyword>
<feature type="compositionally biased region" description="Basic and acidic residues" evidence="1">
    <location>
        <begin position="305"/>
        <end position="339"/>
    </location>
</feature>
<feature type="compositionally biased region" description="Polar residues" evidence="1">
    <location>
        <begin position="269"/>
        <end position="280"/>
    </location>
</feature>
<feature type="compositionally biased region" description="Polar residues" evidence="1">
    <location>
        <begin position="224"/>
        <end position="239"/>
    </location>
</feature>
<feature type="compositionally biased region" description="Basic and acidic residues" evidence="1">
    <location>
        <begin position="377"/>
        <end position="403"/>
    </location>
</feature>
<name>A0A812E6X7_ACAPH</name>
<feature type="compositionally biased region" description="Basic and acidic residues" evidence="1">
    <location>
        <begin position="413"/>
        <end position="441"/>
    </location>
</feature>
<evidence type="ECO:0000313" key="3">
    <source>
        <dbReference type="Proteomes" id="UP000597762"/>
    </source>
</evidence>
<protein>
    <submittedName>
        <fullName evidence="2">Uncharacterized protein</fullName>
    </submittedName>
</protein>
<feature type="compositionally biased region" description="Basic residues" evidence="1">
    <location>
        <begin position="816"/>
        <end position="829"/>
    </location>
</feature>
<feature type="compositionally biased region" description="Basic and acidic residues" evidence="1">
    <location>
        <begin position="147"/>
        <end position="165"/>
    </location>
</feature>
<dbReference type="Proteomes" id="UP000597762">
    <property type="component" value="Unassembled WGS sequence"/>
</dbReference>
<organism evidence="2 3">
    <name type="scientific">Acanthosepion pharaonis</name>
    <name type="common">Pharaoh cuttlefish</name>
    <name type="synonym">Sepia pharaonis</name>
    <dbReference type="NCBI Taxonomy" id="158019"/>
    <lineage>
        <taxon>Eukaryota</taxon>
        <taxon>Metazoa</taxon>
        <taxon>Spiralia</taxon>
        <taxon>Lophotrochozoa</taxon>
        <taxon>Mollusca</taxon>
        <taxon>Cephalopoda</taxon>
        <taxon>Coleoidea</taxon>
        <taxon>Decapodiformes</taxon>
        <taxon>Sepiida</taxon>
        <taxon>Sepiina</taxon>
        <taxon>Sepiidae</taxon>
        <taxon>Acanthosepion</taxon>
    </lineage>
</organism>
<dbReference type="EMBL" id="CAHIKZ030005067">
    <property type="protein sequence ID" value="CAE1318802.1"/>
    <property type="molecule type" value="Genomic_DNA"/>
</dbReference>
<feature type="region of interest" description="Disordered" evidence="1">
    <location>
        <begin position="54"/>
        <end position="880"/>
    </location>
</feature>
<feature type="compositionally biased region" description="Basic and acidic residues" evidence="1">
    <location>
        <begin position="654"/>
        <end position="678"/>
    </location>
</feature>
<evidence type="ECO:0000256" key="1">
    <source>
        <dbReference type="SAM" id="MobiDB-lite"/>
    </source>
</evidence>
<feature type="compositionally biased region" description="Basic and acidic residues" evidence="1">
    <location>
        <begin position="209"/>
        <end position="223"/>
    </location>
</feature>
<feature type="compositionally biased region" description="Acidic residues" evidence="1">
    <location>
        <begin position="766"/>
        <end position="779"/>
    </location>
</feature>
<feature type="compositionally biased region" description="Basic and acidic residues" evidence="1">
    <location>
        <begin position="489"/>
        <end position="499"/>
    </location>
</feature>
<feature type="compositionally biased region" description="Polar residues" evidence="1">
    <location>
        <begin position="500"/>
        <end position="510"/>
    </location>
</feature>
<feature type="compositionally biased region" description="Basic and acidic residues" evidence="1">
    <location>
        <begin position="511"/>
        <end position="568"/>
    </location>
</feature>
<feature type="compositionally biased region" description="Polar residues" evidence="1">
    <location>
        <begin position="868"/>
        <end position="880"/>
    </location>
</feature>
<proteinExistence type="predicted"/>
<comment type="caution">
    <text evidence="2">The sequence shown here is derived from an EMBL/GenBank/DDBJ whole genome shotgun (WGS) entry which is preliminary data.</text>
</comment>
<feature type="compositionally biased region" description="Basic and acidic residues" evidence="1">
    <location>
        <begin position="355"/>
        <end position="370"/>
    </location>
</feature>
<evidence type="ECO:0000313" key="2">
    <source>
        <dbReference type="EMBL" id="CAE1318802.1"/>
    </source>
</evidence>
<dbReference type="OrthoDB" id="6268344at2759"/>
<reference evidence="2" key="1">
    <citation type="submission" date="2021-01" db="EMBL/GenBank/DDBJ databases">
        <authorList>
            <person name="Li R."/>
            <person name="Bekaert M."/>
        </authorList>
    </citation>
    <scope>NUCLEOTIDE SEQUENCE</scope>
    <source>
        <strain evidence="2">Farmed</strain>
    </source>
</reference>
<feature type="compositionally biased region" description="Basic and acidic residues" evidence="1">
    <location>
        <begin position="708"/>
        <end position="719"/>
    </location>
</feature>